<dbReference type="Proteomes" id="UP000245207">
    <property type="component" value="Unassembled WGS sequence"/>
</dbReference>
<accession>A0A2U1P1P7</accession>
<dbReference type="AlphaFoldDB" id="A0A2U1P1P7"/>
<dbReference type="GO" id="GO:0055105">
    <property type="term" value="F:ubiquitin-protein transferase inhibitor activity"/>
    <property type="evidence" value="ECO:0007669"/>
    <property type="project" value="TreeGrafter"/>
</dbReference>
<dbReference type="PANTHER" id="PTHR15430">
    <property type="entry name" value="GLOMULIN"/>
    <property type="match status" value="1"/>
</dbReference>
<organism evidence="1 2">
    <name type="scientific">Artemisia annua</name>
    <name type="common">Sweet wormwood</name>
    <dbReference type="NCBI Taxonomy" id="35608"/>
    <lineage>
        <taxon>Eukaryota</taxon>
        <taxon>Viridiplantae</taxon>
        <taxon>Streptophyta</taxon>
        <taxon>Embryophyta</taxon>
        <taxon>Tracheophyta</taxon>
        <taxon>Spermatophyta</taxon>
        <taxon>Magnoliopsida</taxon>
        <taxon>eudicotyledons</taxon>
        <taxon>Gunneridae</taxon>
        <taxon>Pentapetalae</taxon>
        <taxon>asterids</taxon>
        <taxon>campanulids</taxon>
        <taxon>Asterales</taxon>
        <taxon>Asteraceae</taxon>
        <taxon>Asteroideae</taxon>
        <taxon>Anthemideae</taxon>
        <taxon>Artemisiinae</taxon>
        <taxon>Artemisia</taxon>
    </lineage>
</organism>
<dbReference type="SUPFAM" id="SSF48371">
    <property type="entry name" value="ARM repeat"/>
    <property type="match status" value="1"/>
</dbReference>
<dbReference type="InterPro" id="IPR019516">
    <property type="entry name" value="Glomulin/ALF4"/>
</dbReference>
<name>A0A2U1P1P7_ARTAN</name>
<gene>
    <name evidence="1" type="ORF">CTI12_AA203260</name>
</gene>
<dbReference type="Pfam" id="PF08568">
    <property type="entry name" value="Kinetochor_Ybp2"/>
    <property type="match status" value="2"/>
</dbReference>
<dbReference type="GO" id="GO:0005737">
    <property type="term" value="C:cytoplasm"/>
    <property type="evidence" value="ECO:0007669"/>
    <property type="project" value="TreeGrafter"/>
</dbReference>
<comment type="caution">
    <text evidence="1">The sequence shown here is derived from an EMBL/GenBank/DDBJ whole genome shotgun (WGS) entry which is preliminary data.</text>
</comment>
<dbReference type="EMBL" id="PKPP01001823">
    <property type="protein sequence ID" value="PWA79684.1"/>
    <property type="molecule type" value="Genomic_DNA"/>
</dbReference>
<sequence>MSSSNSRPLEQTLTSISQSIANGDFNQSNESTSHLVELLDSISSDDNEESDNSAFEALEVIYNYLVTTSLDQAVTDALSFDLPKAVAKLGCASERCFEYAERIVNRFVESCSPRDMVSILCEAMNTPSDECNNSSYFTPLLGALAKVLEAPQRRQFEQVKTALPVVFKVLEAMLSDPEEEDTRSADLLEKAILIASSLKAICVKTDRKDEKLFALLGLYVLQITALISNSVGTETSRYFPIMLKLSHFLRYCGLTYIGLITGHEVDMAIDLLSQVLWSDLSNDVADATKEELDAVKGELRSNQTKRWEAIYMLKHIFASAKLPWVLKRHAINFLFCIMEGVEFLEHNDEPLDYTVYMPRLYTALQAFQLVMVYAADPLLRKKTFDTLKMVLSDLPSSLRFDILMALIRNSELSSMIAILLDCVKEEMRKEYLQKVSRQNGASKADNNIAQHLSPFLTVKVLDFVEFVLKPPMGGPPSLPEFTDAVMAALNLYRFVLITESSGNTNYTEVMSKNKLQKVYREWLEPLRALVSGMAAEIQKDDSQLEFDACAFNPVEFVLYRCIELVEENLKRHK</sequence>
<protein>
    <submittedName>
        <fullName evidence="1">YAP-binding/ALF4/Glomulin</fullName>
    </submittedName>
</protein>
<dbReference type="OrthoDB" id="619536at2759"/>
<dbReference type="STRING" id="35608.A0A2U1P1P7"/>
<dbReference type="PANTHER" id="PTHR15430:SF1">
    <property type="entry name" value="GLOMULIN"/>
    <property type="match status" value="1"/>
</dbReference>
<proteinExistence type="predicted"/>
<dbReference type="InterPro" id="IPR013877">
    <property type="entry name" value="YAP-bd/ALF4/Glomulin"/>
</dbReference>
<dbReference type="InterPro" id="IPR016024">
    <property type="entry name" value="ARM-type_fold"/>
</dbReference>
<evidence type="ECO:0000313" key="2">
    <source>
        <dbReference type="Proteomes" id="UP000245207"/>
    </source>
</evidence>
<keyword evidence="2" id="KW-1185">Reference proteome</keyword>
<evidence type="ECO:0000313" key="1">
    <source>
        <dbReference type="EMBL" id="PWA79684.1"/>
    </source>
</evidence>
<reference evidence="1 2" key="1">
    <citation type="journal article" date="2018" name="Mol. Plant">
        <title>The genome of Artemisia annua provides insight into the evolution of Asteraceae family and artemisinin biosynthesis.</title>
        <authorList>
            <person name="Shen Q."/>
            <person name="Zhang L."/>
            <person name="Liao Z."/>
            <person name="Wang S."/>
            <person name="Yan T."/>
            <person name="Shi P."/>
            <person name="Liu M."/>
            <person name="Fu X."/>
            <person name="Pan Q."/>
            <person name="Wang Y."/>
            <person name="Lv Z."/>
            <person name="Lu X."/>
            <person name="Zhang F."/>
            <person name="Jiang W."/>
            <person name="Ma Y."/>
            <person name="Chen M."/>
            <person name="Hao X."/>
            <person name="Li L."/>
            <person name="Tang Y."/>
            <person name="Lv G."/>
            <person name="Zhou Y."/>
            <person name="Sun X."/>
            <person name="Brodelius P.E."/>
            <person name="Rose J.K.C."/>
            <person name="Tang K."/>
        </authorList>
    </citation>
    <scope>NUCLEOTIDE SEQUENCE [LARGE SCALE GENOMIC DNA]</scope>
    <source>
        <strain evidence="2">cv. Huhao1</strain>
        <tissue evidence="1">Leaf</tissue>
    </source>
</reference>